<evidence type="ECO:0000313" key="2">
    <source>
        <dbReference type="Proteomes" id="UP001190700"/>
    </source>
</evidence>
<evidence type="ECO:0000313" key="1">
    <source>
        <dbReference type="EMBL" id="KAK3263644.1"/>
    </source>
</evidence>
<gene>
    <name evidence="1" type="ORF">CYMTET_27564</name>
</gene>
<comment type="caution">
    <text evidence="1">The sequence shown here is derived from an EMBL/GenBank/DDBJ whole genome shotgun (WGS) entry which is preliminary data.</text>
</comment>
<protein>
    <submittedName>
        <fullName evidence="1">Uncharacterized protein</fullName>
    </submittedName>
</protein>
<keyword evidence="2" id="KW-1185">Reference proteome</keyword>
<dbReference type="Proteomes" id="UP001190700">
    <property type="component" value="Unassembled WGS sequence"/>
</dbReference>
<proteinExistence type="predicted"/>
<name>A0AAE0KX23_9CHLO</name>
<reference evidence="1 2" key="1">
    <citation type="journal article" date="2015" name="Genome Biol. Evol.">
        <title>Comparative Genomics of a Bacterivorous Green Alga Reveals Evolutionary Causalities and Consequences of Phago-Mixotrophic Mode of Nutrition.</title>
        <authorList>
            <person name="Burns J.A."/>
            <person name="Paasch A."/>
            <person name="Narechania A."/>
            <person name="Kim E."/>
        </authorList>
    </citation>
    <scope>NUCLEOTIDE SEQUENCE [LARGE SCALE GENOMIC DNA]</scope>
    <source>
        <strain evidence="1 2">PLY_AMNH</strain>
    </source>
</reference>
<dbReference type="AlphaFoldDB" id="A0AAE0KX23"/>
<dbReference type="EMBL" id="LGRX02015181">
    <property type="protein sequence ID" value="KAK3263644.1"/>
    <property type="molecule type" value="Genomic_DNA"/>
</dbReference>
<sequence>MWQFCGSWWFPIRPNDAMEIRAAVRALRSEGEATHVVADARGDTLGVEIYTDAGERADAAGTNLHVLCATPWTSDRTLAALLTHVLESIDTDRCWWHVYHPEGGGDDATATASAWFAALARIPATLSVNVDHDELRDEMRAFDSNSFGVGFTTLTKSEMVELVAAFDDDNDDAAADGHFVMEISIPRAIRVKPPPSSSSSPSTYRVGGWLARFERGLMGRIREIVVRSDHTGAHRSVRSWSVGKHGASVGVARVELNGGQGRIGVPIGAVGATRDNWIPCDAMPAELAHRSREAAHRSRGDVTVIIRDDITDGDRDAEFVAGDRGAWLLGAIRFCDRRLYICDTRDGAHKIGGETAEEIF</sequence>
<accession>A0AAE0KX23</accession>
<organism evidence="1 2">
    <name type="scientific">Cymbomonas tetramitiformis</name>
    <dbReference type="NCBI Taxonomy" id="36881"/>
    <lineage>
        <taxon>Eukaryota</taxon>
        <taxon>Viridiplantae</taxon>
        <taxon>Chlorophyta</taxon>
        <taxon>Pyramimonadophyceae</taxon>
        <taxon>Pyramimonadales</taxon>
        <taxon>Pyramimonadaceae</taxon>
        <taxon>Cymbomonas</taxon>
    </lineage>
</organism>